<comment type="caution">
    <text evidence="2">The sequence shown here is derived from an EMBL/GenBank/DDBJ whole genome shotgun (WGS) entry which is preliminary data.</text>
</comment>
<keyword evidence="1" id="KW-0472">Membrane</keyword>
<keyword evidence="3" id="KW-1185">Reference proteome</keyword>
<organism evidence="2 3">
    <name type="scientific">Candidatus Pantoea formicae</name>
    <dbReference type="NCBI Taxonomy" id="2608355"/>
    <lineage>
        <taxon>Bacteria</taxon>
        <taxon>Pseudomonadati</taxon>
        <taxon>Pseudomonadota</taxon>
        <taxon>Gammaproteobacteria</taxon>
        <taxon>Enterobacterales</taxon>
        <taxon>Erwiniaceae</taxon>
        <taxon>Pantoea</taxon>
    </lineage>
</organism>
<keyword evidence="1" id="KW-1133">Transmembrane helix</keyword>
<dbReference type="RefSeq" id="WP_167144414.1">
    <property type="nucleotide sequence ID" value="NZ_VWXD01000022.1"/>
</dbReference>
<gene>
    <name evidence="2" type="ORF">F3J38_27455</name>
</gene>
<dbReference type="EMBL" id="VWXD01000022">
    <property type="protein sequence ID" value="NIF03733.1"/>
    <property type="molecule type" value="Genomic_DNA"/>
</dbReference>
<name>A0ABX0R3D0_9GAMM</name>
<feature type="transmembrane region" description="Helical" evidence="1">
    <location>
        <begin position="119"/>
        <end position="143"/>
    </location>
</feature>
<proteinExistence type="predicted"/>
<reference evidence="2 3" key="1">
    <citation type="journal article" date="2019" name="bioRxiv">
        <title>Bacteria contribute to plant secondary compound degradation in a generalist herbivore system.</title>
        <authorList>
            <person name="Francoeur C.B."/>
            <person name="Khadempour L."/>
            <person name="Moreira-Soto R.D."/>
            <person name="Gotting K."/>
            <person name="Book A.J."/>
            <person name="Pinto-Tomas A.A."/>
            <person name="Keefover-Ring K."/>
            <person name="Currie C.R."/>
        </authorList>
    </citation>
    <scope>NUCLEOTIDE SEQUENCE [LARGE SCALE GENOMIC DNA]</scope>
    <source>
        <strain evidence="2 3">Acro-805</strain>
    </source>
</reference>
<evidence type="ECO:0000313" key="2">
    <source>
        <dbReference type="EMBL" id="NIF03733.1"/>
    </source>
</evidence>
<evidence type="ECO:0000313" key="3">
    <source>
        <dbReference type="Proteomes" id="UP000780690"/>
    </source>
</evidence>
<accession>A0ABX0R3D0</accession>
<dbReference type="Proteomes" id="UP000780690">
    <property type="component" value="Unassembled WGS sequence"/>
</dbReference>
<sequence length="154" mass="16956">MILLFWFVIPISAWVINLCAACHVIEKNCLTKGGNPPPTVGQALVKYIILTAIMFAVYSGLMLLLGPKIGQAVIVLTGKLGPTTPIWICGALAATFFIWEIYRHKSIPFAHLASGAEEIGFGGLAISVIVWTVAILFTVSYIFRNYVWNNSFYF</sequence>
<feature type="transmembrane region" description="Helical" evidence="1">
    <location>
        <begin position="72"/>
        <end position="99"/>
    </location>
</feature>
<evidence type="ECO:0000256" key="1">
    <source>
        <dbReference type="SAM" id="Phobius"/>
    </source>
</evidence>
<feature type="transmembrane region" description="Helical" evidence="1">
    <location>
        <begin position="45"/>
        <end position="65"/>
    </location>
</feature>
<keyword evidence="1" id="KW-0812">Transmembrane</keyword>
<protein>
    <submittedName>
        <fullName evidence="2">Uncharacterized protein</fullName>
    </submittedName>
</protein>